<dbReference type="AlphaFoldDB" id="A0A9X3F8L7"/>
<feature type="active site" description="Nucleophile; methyl group acceptor" evidence="9">
    <location>
        <position position="129"/>
    </location>
</feature>
<comment type="catalytic activity">
    <reaction evidence="1 9">
        <text>a 4-O-methyl-thymidine in DNA + L-cysteinyl-[protein] = a thymidine in DNA + S-methyl-L-cysteinyl-[protein]</text>
        <dbReference type="Rhea" id="RHEA:53428"/>
        <dbReference type="Rhea" id="RHEA-COMP:10131"/>
        <dbReference type="Rhea" id="RHEA-COMP:10132"/>
        <dbReference type="Rhea" id="RHEA-COMP:13555"/>
        <dbReference type="Rhea" id="RHEA-COMP:13556"/>
        <dbReference type="ChEBI" id="CHEBI:29950"/>
        <dbReference type="ChEBI" id="CHEBI:82612"/>
        <dbReference type="ChEBI" id="CHEBI:137386"/>
        <dbReference type="ChEBI" id="CHEBI:137387"/>
        <dbReference type="EC" id="2.1.1.63"/>
    </reaction>
</comment>
<keyword evidence="4 9" id="KW-0489">Methyltransferase</keyword>
<dbReference type="Gene3D" id="1.10.10.10">
    <property type="entry name" value="Winged helix-like DNA-binding domain superfamily/Winged helix DNA-binding domain"/>
    <property type="match status" value="1"/>
</dbReference>
<dbReference type="EC" id="2.1.1.63" evidence="9"/>
<dbReference type="PANTHER" id="PTHR10815:SF5">
    <property type="entry name" value="METHYLATED-DNA--PROTEIN-CYSTEINE METHYLTRANSFERASE"/>
    <property type="match status" value="1"/>
</dbReference>
<dbReference type="SUPFAM" id="SSF46767">
    <property type="entry name" value="Methylated DNA-protein cysteine methyltransferase, C-terminal domain"/>
    <property type="match status" value="1"/>
</dbReference>
<keyword evidence="5 9" id="KW-0808">Transferase</keyword>
<keyword evidence="7 9" id="KW-0234">DNA repair</keyword>
<organism evidence="12 13">
    <name type="scientific">Nannocystis pusilla</name>
    <dbReference type="NCBI Taxonomy" id="889268"/>
    <lineage>
        <taxon>Bacteria</taxon>
        <taxon>Pseudomonadati</taxon>
        <taxon>Myxococcota</taxon>
        <taxon>Polyangia</taxon>
        <taxon>Nannocystales</taxon>
        <taxon>Nannocystaceae</taxon>
        <taxon>Nannocystis</taxon>
    </lineage>
</organism>
<proteinExistence type="inferred from homology"/>
<dbReference type="InterPro" id="IPR001497">
    <property type="entry name" value="MethylDNA_cys_MeTrfase_AS"/>
</dbReference>
<evidence type="ECO:0000256" key="2">
    <source>
        <dbReference type="ARBA" id="ARBA00008711"/>
    </source>
</evidence>
<evidence type="ECO:0000259" key="11">
    <source>
        <dbReference type="Pfam" id="PF02870"/>
    </source>
</evidence>
<comment type="subcellular location">
    <subcellularLocation>
        <location evidence="9">Cytoplasm</location>
    </subcellularLocation>
</comment>
<evidence type="ECO:0000256" key="6">
    <source>
        <dbReference type="ARBA" id="ARBA00022763"/>
    </source>
</evidence>
<comment type="miscellaneous">
    <text evidence="9">This enzyme catalyzes only one turnover and therefore is not strictly catalytic. According to one definition, an enzyme is a biocatalyst that acts repeatedly and over many reaction cycles.</text>
</comment>
<evidence type="ECO:0000256" key="4">
    <source>
        <dbReference type="ARBA" id="ARBA00022603"/>
    </source>
</evidence>
<dbReference type="Pfam" id="PF02870">
    <property type="entry name" value="Methyltransf_1N"/>
    <property type="match status" value="1"/>
</dbReference>
<feature type="domain" description="Methylated-DNA-[protein]-cysteine S-methyltransferase DNA binding" evidence="10">
    <location>
        <begin position="78"/>
        <end position="157"/>
    </location>
</feature>
<feature type="domain" description="Methylguanine DNA methyltransferase ribonuclease-like" evidence="11">
    <location>
        <begin position="7"/>
        <end position="74"/>
    </location>
</feature>
<dbReference type="GO" id="GO:0006307">
    <property type="term" value="P:DNA alkylation repair"/>
    <property type="evidence" value="ECO:0007669"/>
    <property type="project" value="UniProtKB-UniRule"/>
</dbReference>
<dbReference type="GO" id="GO:0032259">
    <property type="term" value="P:methylation"/>
    <property type="evidence" value="ECO:0007669"/>
    <property type="project" value="UniProtKB-KW"/>
</dbReference>
<dbReference type="Proteomes" id="UP001150924">
    <property type="component" value="Unassembled WGS sequence"/>
</dbReference>
<evidence type="ECO:0000256" key="1">
    <source>
        <dbReference type="ARBA" id="ARBA00001286"/>
    </source>
</evidence>
<reference evidence="12" key="1">
    <citation type="submission" date="2022-11" db="EMBL/GenBank/DDBJ databases">
        <title>Minimal conservation of predation-associated metabolite biosynthetic gene clusters underscores biosynthetic potential of Myxococcota including descriptions for ten novel species: Archangium lansinium sp. nov., Myxococcus landrumus sp. nov., Nannocystis bai.</title>
        <authorList>
            <person name="Ahearne A."/>
            <person name="Stevens C."/>
            <person name="Phillips K."/>
        </authorList>
    </citation>
    <scope>NUCLEOTIDE SEQUENCE</scope>
    <source>
        <strain evidence="12">Na p29</strain>
    </source>
</reference>
<dbReference type="HAMAP" id="MF_00772">
    <property type="entry name" value="OGT"/>
    <property type="match status" value="1"/>
</dbReference>
<dbReference type="GO" id="GO:0005737">
    <property type="term" value="C:cytoplasm"/>
    <property type="evidence" value="ECO:0007669"/>
    <property type="project" value="UniProtKB-SubCell"/>
</dbReference>
<evidence type="ECO:0000313" key="12">
    <source>
        <dbReference type="EMBL" id="MCY1013446.1"/>
    </source>
</evidence>
<dbReference type="GO" id="GO:0003908">
    <property type="term" value="F:methylated-DNA-[protein]-cysteine S-methyltransferase activity"/>
    <property type="evidence" value="ECO:0007669"/>
    <property type="project" value="UniProtKB-UniRule"/>
</dbReference>
<evidence type="ECO:0000256" key="9">
    <source>
        <dbReference type="HAMAP-Rule" id="MF_00772"/>
    </source>
</evidence>
<dbReference type="Pfam" id="PF01035">
    <property type="entry name" value="DNA_binding_1"/>
    <property type="match status" value="1"/>
</dbReference>
<dbReference type="RefSeq" id="WP_267777397.1">
    <property type="nucleotide sequence ID" value="NZ_JAPNKE010000002.1"/>
</dbReference>
<dbReference type="CDD" id="cd06445">
    <property type="entry name" value="ATase"/>
    <property type="match status" value="1"/>
</dbReference>
<keyword evidence="3 9" id="KW-0963">Cytoplasm</keyword>
<dbReference type="InterPro" id="IPR008332">
    <property type="entry name" value="MethylG_MeTrfase_N"/>
</dbReference>
<evidence type="ECO:0000256" key="5">
    <source>
        <dbReference type="ARBA" id="ARBA00022679"/>
    </source>
</evidence>
<comment type="function">
    <text evidence="9">Involved in the cellular defense against the biological effects of O6-methylguanine (O6-MeG) and O4-methylthymine (O4-MeT) in DNA. Repairs the methylated nucleobase in DNA by stoichiometrically transferring the methyl group to a cysteine residue in the enzyme. This is a suicide reaction: the enzyme is irreversibly inactivated.</text>
</comment>
<dbReference type="InterPro" id="IPR036217">
    <property type="entry name" value="MethylDNA_cys_MeTrfase_DNAb"/>
</dbReference>
<name>A0A9X3F8L7_9BACT</name>
<dbReference type="PROSITE" id="PS00374">
    <property type="entry name" value="MGMT"/>
    <property type="match status" value="1"/>
</dbReference>
<evidence type="ECO:0000256" key="7">
    <source>
        <dbReference type="ARBA" id="ARBA00023204"/>
    </source>
</evidence>
<gene>
    <name evidence="12" type="ORF">OV079_49560</name>
</gene>
<keyword evidence="6 9" id="KW-0227">DNA damage</keyword>
<dbReference type="InterPro" id="IPR014048">
    <property type="entry name" value="MethylDNA_cys_MeTrfase_DNA-bd"/>
</dbReference>
<dbReference type="PANTHER" id="PTHR10815">
    <property type="entry name" value="METHYLATED-DNA--PROTEIN-CYSTEINE METHYLTRANSFERASE"/>
    <property type="match status" value="1"/>
</dbReference>
<dbReference type="SUPFAM" id="SSF53155">
    <property type="entry name" value="Methylated DNA-protein cysteine methyltransferase domain"/>
    <property type="match status" value="1"/>
</dbReference>
<comment type="caution">
    <text evidence="12">The sequence shown here is derived from an EMBL/GenBank/DDBJ whole genome shotgun (WGS) entry which is preliminary data.</text>
</comment>
<dbReference type="InterPro" id="IPR036388">
    <property type="entry name" value="WH-like_DNA-bd_sf"/>
</dbReference>
<evidence type="ECO:0000256" key="8">
    <source>
        <dbReference type="ARBA" id="ARBA00049348"/>
    </source>
</evidence>
<accession>A0A9X3F8L7</accession>
<dbReference type="InterPro" id="IPR023546">
    <property type="entry name" value="MGMT"/>
</dbReference>
<dbReference type="EMBL" id="JAPNKE010000002">
    <property type="protein sequence ID" value="MCY1013446.1"/>
    <property type="molecule type" value="Genomic_DNA"/>
</dbReference>
<dbReference type="FunFam" id="1.10.10.10:FF:000214">
    <property type="entry name" value="Methylated-DNA--protein-cysteine methyltransferase"/>
    <property type="match status" value="1"/>
</dbReference>
<comment type="similarity">
    <text evidence="2 9">Belongs to the MGMT family.</text>
</comment>
<evidence type="ECO:0000259" key="10">
    <source>
        <dbReference type="Pfam" id="PF01035"/>
    </source>
</evidence>
<keyword evidence="13" id="KW-1185">Reference proteome</keyword>
<dbReference type="InterPro" id="IPR036631">
    <property type="entry name" value="MGMT_N_sf"/>
</dbReference>
<dbReference type="Gene3D" id="3.30.160.70">
    <property type="entry name" value="Methylated DNA-protein cysteine methyltransferase domain"/>
    <property type="match status" value="1"/>
</dbReference>
<sequence>MTRLVQRSLPSPLGPLRLVASDVALVGVYFPDHRPAPAHAGDETARHPVLDVAARELDEYFAGRRRGFTVALEPRGTDFQRAVWRALADIGFGEQRTYAALARAIGSPRAVRAVGAANGRNPLSIVLPCHRVVGTGGALTGYAGGLAAKQWLLAHEAGLAVTRGVPYGDQPRHAST</sequence>
<evidence type="ECO:0000256" key="3">
    <source>
        <dbReference type="ARBA" id="ARBA00022490"/>
    </source>
</evidence>
<comment type="catalytic activity">
    <reaction evidence="8 9">
        <text>a 6-O-methyl-2'-deoxyguanosine in DNA + L-cysteinyl-[protein] = S-methyl-L-cysteinyl-[protein] + a 2'-deoxyguanosine in DNA</text>
        <dbReference type="Rhea" id="RHEA:24000"/>
        <dbReference type="Rhea" id="RHEA-COMP:10131"/>
        <dbReference type="Rhea" id="RHEA-COMP:10132"/>
        <dbReference type="Rhea" id="RHEA-COMP:11367"/>
        <dbReference type="Rhea" id="RHEA-COMP:11368"/>
        <dbReference type="ChEBI" id="CHEBI:29950"/>
        <dbReference type="ChEBI" id="CHEBI:82612"/>
        <dbReference type="ChEBI" id="CHEBI:85445"/>
        <dbReference type="ChEBI" id="CHEBI:85448"/>
        <dbReference type="EC" id="2.1.1.63"/>
    </reaction>
</comment>
<dbReference type="NCBIfam" id="TIGR00589">
    <property type="entry name" value="ogt"/>
    <property type="match status" value="1"/>
</dbReference>
<protein>
    <recommendedName>
        <fullName evidence="9">Methylated-DNA--protein-cysteine methyltransferase</fullName>
        <ecNumber evidence="9">2.1.1.63</ecNumber>
    </recommendedName>
    <alternativeName>
        <fullName evidence="9">6-O-methylguanine-DNA methyltransferase</fullName>
        <shortName evidence="9">MGMT</shortName>
    </alternativeName>
    <alternativeName>
        <fullName evidence="9">O-6-methylguanine-DNA-alkyltransferase</fullName>
    </alternativeName>
</protein>
<evidence type="ECO:0000313" key="13">
    <source>
        <dbReference type="Proteomes" id="UP001150924"/>
    </source>
</evidence>